<dbReference type="NCBIfam" id="TIGR00082">
    <property type="entry name" value="rbfA"/>
    <property type="match status" value="1"/>
</dbReference>
<dbReference type="Proteomes" id="UP000595224">
    <property type="component" value="Chromosome"/>
</dbReference>
<comment type="similarity">
    <text evidence="2">Belongs to the RbfA family.</text>
</comment>
<sequence>MGQYRLIRLGEQIKQEIATMLLRHEVKDPRVNEFLTINRVEVAGDLAYAKVYVSSFMDDKAVERGVEGLQSAAGFIQSCIAKKLSIYKFPKFTFIADFSMKEGYKMVQKLNALESERKSDE</sequence>
<dbReference type="PROSITE" id="PS01319">
    <property type="entry name" value="RBFA"/>
    <property type="match status" value="1"/>
</dbReference>
<proteinExistence type="inferred from homology"/>
<dbReference type="GO" id="GO:0005829">
    <property type="term" value="C:cytosol"/>
    <property type="evidence" value="ECO:0007669"/>
    <property type="project" value="TreeGrafter"/>
</dbReference>
<comment type="function">
    <text evidence="2">One of several proteins that assist in the late maturation steps of the functional core of the 30S ribosomal subunit. Associates with free 30S ribosomal subunits (but not with 30S subunits that are part of 70S ribosomes or polysomes). Required for efficient processing of 16S rRNA. May interact with the 5'-terminal helix region of 16S rRNA.</text>
</comment>
<accession>A0A7T3RC14</accession>
<dbReference type="InterPro" id="IPR020053">
    <property type="entry name" value="Ribosome-bd_factorA_CS"/>
</dbReference>
<comment type="subcellular location">
    <subcellularLocation>
        <location evidence="2">Cytoplasm</location>
    </subcellularLocation>
</comment>
<gene>
    <name evidence="2 3" type="primary">rbfA</name>
    <name evidence="3" type="ORF">IWA51_08510</name>
</gene>
<comment type="subunit">
    <text evidence="2">Monomer. Binds 30S ribosomal subunits, but not 50S ribosomal subunits or 70S ribosomes.</text>
</comment>
<dbReference type="PANTHER" id="PTHR33515">
    <property type="entry name" value="RIBOSOME-BINDING FACTOR A, CHLOROPLASTIC-RELATED"/>
    <property type="match status" value="1"/>
</dbReference>
<dbReference type="PANTHER" id="PTHR33515:SF1">
    <property type="entry name" value="RIBOSOME-BINDING FACTOR A, CHLOROPLASTIC-RELATED"/>
    <property type="match status" value="1"/>
</dbReference>
<evidence type="ECO:0000313" key="3">
    <source>
        <dbReference type="EMBL" id="QQA00314.1"/>
    </source>
</evidence>
<dbReference type="GO" id="GO:0043024">
    <property type="term" value="F:ribosomal small subunit binding"/>
    <property type="evidence" value="ECO:0007669"/>
    <property type="project" value="TreeGrafter"/>
</dbReference>
<protein>
    <recommendedName>
        <fullName evidence="2">Ribosome-binding factor A</fullName>
    </recommendedName>
</protein>
<dbReference type="HAMAP" id="MF_00003">
    <property type="entry name" value="RbfA"/>
    <property type="match status" value="1"/>
</dbReference>
<dbReference type="AlphaFoldDB" id="A0A7T3RC14"/>
<dbReference type="Pfam" id="PF02033">
    <property type="entry name" value="RBFA"/>
    <property type="match status" value="1"/>
</dbReference>
<keyword evidence="2" id="KW-0963">Cytoplasm</keyword>
<organism evidence="3 4">
    <name type="scientific">Treponema peruense</name>
    <dbReference type="NCBI Taxonomy" id="2787628"/>
    <lineage>
        <taxon>Bacteria</taxon>
        <taxon>Pseudomonadati</taxon>
        <taxon>Spirochaetota</taxon>
        <taxon>Spirochaetia</taxon>
        <taxon>Spirochaetales</taxon>
        <taxon>Treponemataceae</taxon>
        <taxon>Treponema</taxon>
    </lineage>
</organism>
<dbReference type="SUPFAM" id="SSF89919">
    <property type="entry name" value="Ribosome-binding factor A, RbfA"/>
    <property type="match status" value="1"/>
</dbReference>
<dbReference type="KEGG" id="tper:IWA51_08510"/>
<dbReference type="InterPro" id="IPR023799">
    <property type="entry name" value="RbfA_dom_sf"/>
</dbReference>
<dbReference type="InterPro" id="IPR000238">
    <property type="entry name" value="RbfA"/>
</dbReference>
<evidence type="ECO:0000313" key="4">
    <source>
        <dbReference type="Proteomes" id="UP000595224"/>
    </source>
</evidence>
<name>A0A7T3RC14_9SPIR</name>
<reference evidence="3 4" key="1">
    <citation type="submission" date="2020-11" db="EMBL/GenBank/DDBJ databases">
        <title>Treponema Peruensis nv. sp., first commensal Treponema isolated from human feces.</title>
        <authorList>
            <person name="Belkhou C."/>
            <person name="Raes J."/>
        </authorList>
    </citation>
    <scope>NUCLEOTIDE SEQUENCE [LARGE SCALE GENOMIC DNA]</scope>
    <source>
        <strain evidence="3 4">RCC2812</strain>
    </source>
</reference>
<dbReference type="GO" id="GO:0030490">
    <property type="term" value="P:maturation of SSU-rRNA"/>
    <property type="evidence" value="ECO:0007669"/>
    <property type="project" value="UniProtKB-UniRule"/>
</dbReference>
<evidence type="ECO:0000256" key="2">
    <source>
        <dbReference type="HAMAP-Rule" id="MF_00003"/>
    </source>
</evidence>
<dbReference type="EMBL" id="CP064936">
    <property type="protein sequence ID" value="QQA00314.1"/>
    <property type="molecule type" value="Genomic_DNA"/>
</dbReference>
<evidence type="ECO:0000256" key="1">
    <source>
        <dbReference type="ARBA" id="ARBA00022517"/>
    </source>
</evidence>
<dbReference type="Gene3D" id="3.30.300.20">
    <property type="match status" value="1"/>
</dbReference>
<keyword evidence="1 2" id="KW-0690">Ribosome biogenesis</keyword>
<keyword evidence="4" id="KW-1185">Reference proteome</keyword>
<dbReference type="InterPro" id="IPR015946">
    <property type="entry name" value="KH_dom-like_a/b"/>
</dbReference>
<dbReference type="RefSeq" id="WP_177529024.1">
    <property type="nucleotide sequence ID" value="NZ_CBCSHE010000001.1"/>
</dbReference>